<keyword evidence="2" id="KW-0378">Hydrolase</keyword>
<dbReference type="InterPro" id="IPR029058">
    <property type="entry name" value="AB_hydrolase_fold"/>
</dbReference>
<dbReference type="PANTHER" id="PTHR46438">
    <property type="entry name" value="ALPHA/BETA-HYDROLASES SUPERFAMILY PROTEIN"/>
    <property type="match status" value="1"/>
</dbReference>
<dbReference type="GO" id="GO:0016787">
    <property type="term" value="F:hydrolase activity"/>
    <property type="evidence" value="ECO:0007669"/>
    <property type="project" value="UniProtKB-KW"/>
</dbReference>
<dbReference type="RefSeq" id="WP_185446887.1">
    <property type="nucleotide sequence ID" value="NZ_CP043661.1"/>
</dbReference>
<feature type="domain" description="AB hydrolase-1" evidence="1">
    <location>
        <begin position="23"/>
        <end position="233"/>
    </location>
</feature>
<dbReference type="InterPro" id="IPR000073">
    <property type="entry name" value="AB_hydrolase_1"/>
</dbReference>
<dbReference type="EMBL" id="CP043661">
    <property type="protein sequence ID" value="QNE18051.1"/>
    <property type="molecule type" value="Genomic_DNA"/>
</dbReference>
<dbReference type="KEGG" id="kqi:F1D05_09315"/>
<evidence type="ECO:0000313" key="3">
    <source>
        <dbReference type="Proteomes" id="UP000515563"/>
    </source>
</evidence>
<accession>A0A7G6WVN6</accession>
<proteinExistence type="predicted"/>
<name>A0A7G6WVN6_9ACTN</name>
<evidence type="ECO:0000259" key="1">
    <source>
        <dbReference type="Pfam" id="PF12697"/>
    </source>
</evidence>
<protein>
    <submittedName>
        <fullName evidence="2">Alpha/beta hydrolase</fullName>
    </submittedName>
</protein>
<evidence type="ECO:0000313" key="2">
    <source>
        <dbReference type="EMBL" id="QNE18051.1"/>
    </source>
</evidence>
<dbReference type="Proteomes" id="UP000515563">
    <property type="component" value="Chromosome"/>
</dbReference>
<dbReference type="Pfam" id="PF12697">
    <property type="entry name" value="Abhydrolase_6"/>
    <property type="match status" value="1"/>
</dbReference>
<dbReference type="Gene3D" id="3.40.50.1820">
    <property type="entry name" value="alpha/beta hydrolase"/>
    <property type="match status" value="1"/>
</dbReference>
<dbReference type="AlphaFoldDB" id="A0A7G6WVN6"/>
<sequence>MGEYVQLGAVKTWYDEQGEGEPLVLMHGGLVDARFFAANAPALAEKFHVYTPERRGHGHTPDVEGPINYQLMADDTIAFLETVVGQPADLVGHSDGAFTAMLVAMQRPELVKRLVLISGGFNKSGQAGPEMEWDVDQIAQFLGPAYGEVSPDGEEHFKVVATKIGEMAAKEPNLEASQLAAVTARTLVMFSDDDLVTLRHSVQMYDAIPTAEFAVVPGTSHFLTQEKPDLVNRIVLDFLTKDPVPTIAGIRRQSQFDLPPATDD</sequence>
<reference evidence="3" key="1">
    <citation type="submission" date="2019-09" db="EMBL/GenBank/DDBJ databases">
        <title>Antimicrobial potential of Antarctic Bacteria.</title>
        <authorList>
            <person name="Benaud N."/>
            <person name="Edwards R.J."/>
            <person name="Ferrari B.C."/>
        </authorList>
    </citation>
    <scope>NUCLEOTIDE SEQUENCE [LARGE SCALE GENOMIC DNA]</scope>
    <source>
        <strain evidence="3">SPB151</strain>
    </source>
</reference>
<dbReference type="PANTHER" id="PTHR46438:SF2">
    <property type="entry name" value="ALPHA_BETA-HYDROLASES SUPERFAMILY PROTEIN"/>
    <property type="match status" value="1"/>
</dbReference>
<gene>
    <name evidence="2" type="ORF">F1D05_09315</name>
</gene>
<keyword evidence="3" id="KW-1185">Reference proteome</keyword>
<reference evidence="2 3" key="2">
    <citation type="journal article" date="2020" name="Microbiol. Resour. Announc.">
        <title>Antarctic desert soil bacteria exhibit high novel natural product potential, evaluated through long-read genome sequencing and comparative genomics.</title>
        <authorList>
            <person name="Benaud N."/>
            <person name="Edwards R.J."/>
            <person name="Amos T.G."/>
            <person name="D'Agostino P.M."/>
            <person name="Gutierrez-Chavez C."/>
            <person name="Montgomery K."/>
            <person name="Nicetic I."/>
            <person name="Ferrari B.C."/>
        </authorList>
    </citation>
    <scope>NUCLEOTIDE SEQUENCE [LARGE SCALE GENOMIC DNA]</scope>
    <source>
        <strain evidence="2 3">SPB151</strain>
    </source>
</reference>
<dbReference type="SUPFAM" id="SSF53474">
    <property type="entry name" value="alpha/beta-Hydrolases"/>
    <property type="match status" value="1"/>
</dbReference>
<organism evidence="2 3">
    <name type="scientific">Kribbella qitaiheensis</name>
    <dbReference type="NCBI Taxonomy" id="1544730"/>
    <lineage>
        <taxon>Bacteria</taxon>
        <taxon>Bacillati</taxon>
        <taxon>Actinomycetota</taxon>
        <taxon>Actinomycetes</taxon>
        <taxon>Propionibacteriales</taxon>
        <taxon>Kribbellaceae</taxon>
        <taxon>Kribbella</taxon>
    </lineage>
</organism>